<dbReference type="InterPro" id="IPR029058">
    <property type="entry name" value="AB_hydrolase_fold"/>
</dbReference>
<protein>
    <submittedName>
        <fullName evidence="3">Iron aquisition yersiniabactin synthesis enzyme (YbtT,resembles thioesterases)</fullName>
    </submittedName>
</protein>
<dbReference type="PANTHER" id="PTHR11487:SF0">
    <property type="entry name" value="S-ACYL FATTY ACID SYNTHASE THIOESTERASE, MEDIUM CHAIN"/>
    <property type="match status" value="1"/>
</dbReference>
<evidence type="ECO:0000259" key="2">
    <source>
        <dbReference type="Pfam" id="PF00975"/>
    </source>
</evidence>
<dbReference type="EMBL" id="KP795573">
    <property type="protein sequence ID" value="AKN38313.1"/>
    <property type="molecule type" value="Genomic_DNA"/>
</dbReference>
<organism evidence="3">
    <name type="scientific">Vibrio sp. 1S_269</name>
    <dbReference type="NCBI Taxonomy" id="1652828"/>
    <lineage>
        <taxon>Bacteria</taxon>
        <taxon>Pseudomonadati</taxon>
        <taxon>Pseudomonadota</taxon>
        <taxon>Gammaproteobacteria</taxon>
        <taxon>Vibrionales</taxon>
        <taxon>Vibrionaceae</taxon>
        <taxon>Vibrio</taxon>
    </lineage>
</organism>
<evidence type="ECO:0000313" key="3">
    <source>
        <dbReference type="EMBL" id="AKN38313.1"/>
    </source>
</evidence>
<dbReference type="AlphaFoldDB" id="A0A0H3ZPN5"/>
<dbReference type="InterPro" id="IPR012223">
    <property type="entry name" value="TEII"/>
</dbReference>
<dbReference type="Pfam" id="PF00975">
    <property type="entry name" value="Thioesterase"/>
    <property type="match status" value="1"/>
</dbReference>
<feature type="domain" description="Thioesterase" evidence="2">
    <location>
        <begin position="20"/>
        <end position="242"/>
    </location>
</feature>
<dbReference type="InterPro" id="IPR001031">
    <property type="entry name" value="Thioesterase"/>
</dbReference>
<dbReference type="PANTHER" id="PTHR11487">
    <property type="entry name" value="THIOESTERASE"/>
    <property type="match status" value="1"/>
</dbReference>
<evidence type="ECO:0000256" key="1">
    <source>
        <dbReference type="ARBA" id="ARBA00007169"/>
    </source>
</evidence>
<dbReference type="Gene3D" id="3.40.50.1820">
    <property type="entry name" value="alpha/beta hydrolase"/>
    <property type="match status" value="1"/>
</dbReference>
<sequence length="252" mass="27913">MSPLITLAASSNLHHATHYVLCPFAGGGSGAFRHWRTLPLENEAISVMLYPGREFRIDDPTVVDISTLAEEMIQALKTRNQSIEDTIIVGHSMGAQVAYEASKKLVNQGLFLKGLIISGCQAPHIKGRRLLGECDDKTFINSLVEMGGCDPSLAKSPEWWPIFLPALRADFTATEQYVFTSLPNDKEDLPIPTLLISGGSDREANFSEVEEWKLWCSKVVDHLVVEGGHFYVTEHPQMMLECIRILSTETAV</sequence>
<reference evidence="3" key="1">
    <citation type="journal article" date="2015" name="MBio">
        <title>Eco-Evolutionary Dynamics of Episomes among Ecologically Cohesive Bacterial Populations.</title>
        <authorList>
            <person name="Xue H."/>
            <person name="Cordero O.X."/>
            <person name="Camas F.M."/>
            <person name="Trimble W."/>
            <person name="Meyer F."/>
            <person name="Guglielmini J."/>
            <person name="Rocha E.P."/>
            <person name="Polz M.F."/>
        </authorList>
    </citation>
    <scope>NUCLEOTIDE SEQUENCE</scope>
    <source>
        <strain evidence="3">1S_269</strain>
    </source>
</reference>
<dbReference type="GO" id="GO:0008610">
    <property type="term" value="P:lipid biosynthetic process"/>
    <property type="evidence" value="ECO:0007669"/>
    <property type="project" value="TreeGrafter"/>
</dbReference>
<proteinExistence type="inferred from homology"/>
<comment type="similarity">
    <text evidence="1">Belongs to the thioesterase family.</text>
</comment>
<name>A0A0H3ZPN5_9VIBR</name>
<accession>A0A0H3ZPN5</accession>
<dbReference type="SUPFAM" id="SSF53474">
    <property type="entry name" value="alpha/beta-Hydrolases"/>
    <property type="match status" value="1"/>
</dbReference>